<feature type="region of interest" description="Disordered" evidence="3">
    <location>
        <begin position="681"/>
        <end position="770"/>
    </location>
</feature>
<gene>
    <name evidence="5" type="ORF">HYC85_011118</name>
</gene>
<feature type="domain" description="K Homology" evidence="4">
    <location>
        <begin position="600"/>
        <end position="675"/>
    </location>
</feature>
<evidence type="ECO:0000313" key="6">
    <source>
        <dbReference type="Proteomes" id="UP000593564"/>
    </source>
</evidence>
<feature type="domain" description="K Homology" evidence="4">
    <location>
        <begin position="770"/>
        <end position="838"/>
    </location>
</feature>
<dbReference type="SMART" id="SM00322">
    <property type="entry name" value="KH"/>
    <property type="match status" value="5"/>
</dbReference>
<dbReference type="InterPro" id="IPR004088">
    <property type="entry name" value="KH_dom_type_1"/>
</dbReference>
<feature type="region of interest" description="Disordered" evidence="3">
    <location>
        <begin position="233"/>
        <end position="279"/>
    </location>
</feature>
<feature type="domain" description="K Homology" evidence="4">
    <location>
        <begin position="522"/>
        <end position="592"/>
    </location>
</feature>
<dbReference type="GO" id="GO:0003723">
    <property type="term" value="F:RNA binding"/>
    <property type="evidence" value="ECO:0007669"/>
    <property type="project" value="UniProtKB-UniRule"/>
</dbReference>
<dbReference type="CDD" id="cd22459">
    <property type="entry name" value="KH-I_PEPPER_rpt1_like"/>
    <property type="match status" value="2"/>
</dbReference>
<evidence type="ECO:0000256" key="2">
    <source>
        <dbReference type="PROSITE-ProRule" id="PRU00117"/>
    </source>
</evidence>
<reference evidence="6" key="1">
    <citation type="journal article" date="2020" name="Nat. Commun.">
        <title>Genome assembly of wild tea tree DASZ reveals pedigree and selection history of tea varieties.</title>
        <authorList>
            <person name="Zhang W."/>
            <person name="Zhang Y."/>
            <person name="Qiu H."/>
            <person name="Guo Y."/>
            <person name="Wan H."/>
            <person name="Zhang X."/>
            <person name="Scossa F."/>
            <person name="Alseekh S."/>
            <person name="Zhang Q."/>
            <person name="Wang P."/>
            <person name="Xu L."/>
            <person name="Schmidt M.H."/>
            <person name="Jia X."/>
            <person name="Li D."/>
            <person name="Zhu A."/>
            <person name="Guo F."/>
            <person name="Chen W."/>
            <person name="Ni D."/>
            <person name="Usadel B."/>
            <person name="Fernie A.R."/>
            <person name="Wen W."/>
        </authorList>
    </citation>
    <scope>NUCLEOTIDE SEQUENCE [LARGE SCALE GENOMIC DNA]</scope>
    <source>
        <strain evidence="6">cv. G240</strain>
    </source>
</reference>
<protein>
    <recommendedName>
        <fullName evidence="4">K Homology domain-containing protein</fullName>
    </recommendedName>
</protein>
<dbReference type="Pfam" id="PF24626">
    <property type="entry name" value="SH3_Tf2-1"/>
    <property type="match status" value="1"/>
</dbReference>
<name>A0A7J7HMH8_CAMSI</name>
<comment type="caution">
    <text evidence="5">The sequence shown here is derived from an EMBL/GenBank/DDBJ whole genome shotgun (WGS) entry which is preliminary data.</text>
</comment>
<organism evidence="5 6">
    <name type="scientific">Camellia sinensis</name>
    <name type="common">Tea plant</name>
    <name type="synonym">Thea sinensis</name>
    <dbReference type="NCBI Taxonomy" id="4442"/>
    <lineage>
        <taxon>Eukaryota</taxon>
        <taxon>Viridiplantae</taxon>
        <taxon>Streptophyta</taxon>
        <taxon>Embryophyta</taxon>
        <taxon>Tracheophyta</taxon>
        <taxon>Spermatophyta</taxon>
        <taxon>Magnoliopsida</taxon>
        <taxon>eudicotyledons</taxon>
        <taxon>Gunneridae</taxon>
        <taxon>Pentapetalae</taxon>
        <taxon>asterids</taxon>
        <taxon>Ericales</taxon>
        <taxon>Theaceae</taxon>
        <taxon>Camellia</taxon>
    </lineage>
</organism>
<dbReference type="Pfam" id="PF00013">
    <property type="entry name" value="KH_1"/>
    <property type="match status" value="5"/>
</dbReference>
<dbReference type="AlphaFoldDB" id="A0A7J7HMH8"/>
<evidence type="ECO:0000256" key="1">
    <source>
        <dbReference type="ARBA" id="ARBA00022737"/>
    </source>
</evidence>
<evidence type="ECO:0000313" key="5">
    <source>
        <dbReference type="EMBL" id="KAF5953174.1"/>
    </source>
</evidence>
<dbReference type="InterPro" id="IPR056924">
    <property type="entry name" value="SH3_Tf2-1"/>
</dbReference>
<dbReference type="PROSITE" id="PS50084">
    <property type="entry name" value="KH_TYPE_1"/>
    <property type="match status" value="5"/>
</dbReference>
<feature type="domain" description="K Homology" evidence="4">
    <location>
        <begin position="409"/>
        <end position="484"/>
    </location>
</feature>
<dbReference type="InterPro" id="IPR036612">
    <property type="entry name" value="KH_dom_type_1_sf"/>
</dbReference>
<reference evidence="5 6" key="2">
    <citation type="submission" date="2020-07" db="EMBL/GenBank/DDBJ databases">
        <title>Genome assembly of wild tea tree DASZ reveals pedigree and selection history of tea varieties.</title>
        <authorList>
            <person name="Zhang W."/>
        </authorList>
    </citation>
    <scope>NUCLEOTIDE SEQUENCE [LARGE SCALE GENOMIC DNA]</scope>
    <source>
        <strain evidence="6">cv. G240</strain>
        <tissue evidence="5">Leaf</tissue>
    </source>
</reference>
<dbReference type="Gene3D" id="3.30.310.210">
    <property type="match status" value="1"/>
</dbReference>
<sequence length="843" mass="91645">MKGQTRFGVKGKLAPRYVGPYEIIEKINPVAYQVALPPEMEHMYNVFHISMLRDYLRDPFHVIESTRVVLSDDYTYEERPIQIVNRLIKKLRNKEIPLVKVDWQNHGGVYATWEREDDMIKRYPERFLLNPVLFQNEVSRTIFIGMEDVYHATINLEEEEAALSRAESDRAEEEDPFLQMLGPRQVSQFIVPYAKIEPMSIYSEAALEAPFKSKPKEANTTIHPHIRMGTEKTHRPFDHSAVVDMPEPPTPTTTKRRHHHPPSSGPPSSITFRPPPPPLKLSTGETLFRILCPATKTGGVIGKGGAVIRQVRESTGARIRIDDSVPGCEERVILIAAESTKKRTDNVDAIGDELANLNSNSNSEDEGSPAQQALLRVFERILKVDEERSGVSSAENEKGEDEEGGGNVVPVVCRLLAPSNQVGCVLGRGGKIVERIRHDSGAKVRVLTKDQIPACASPGDELIQITGNFPAVRKALLSVSSCLQDNPRAEAVNSTTPGSSGMALHGTGTENIGANHRMVMEEEVVFKLLCQVDKVGSLIGKGGSIIRALQNETGATIKIADAASDSDERVVNSEQRHSPAQDAVIRVHCRIAEIGFEPGAAVVARILVHSQQIGCLLGKGGIIIAELRRATGASIRVFPKEQIPKFSSRNEEVVQIIGSLQSVQDALFQITSRLRETIFPFRPHPPNASGSSYLPSYPDMMPPPFRPRHDPASPGPYPSPVGLPRGVDRDRAGAGAGASGYPRGVADVGGGFPLSNGPTGSGSQGPPNAASTTVEVVIPQALLSHVYGENNSNLSQIRQGAKVVVHDPRPGATEGVVVVSGTTDQLHAAQSLIHAFILAELPF</sequence>
<evidence type="ECO:0000259" key="4">
    <source>
        <dbReference type="SMART" id="SM00322"/>
    </source>
</evidence>
<proteinExistence type="predicted"/>
<dbReference type="Proteomes" id="UP000593564">
    <property type="component" value="Unassembled WGS sequence"/>
</dbReference>
<feature type="domain" description="K Homology" evidence="4">
    <location>
        <begin position="284"/>
        <end position="355"/>
    </location>
</feature>
<keyword evidence="6" id="KW-1185">Reference proteome</keyword>
<dbReference type="EMBL" id="JACBKZ010000004">
    <property type="protein sequence ID" value="KAF5953174.1"/>
    <property type="molecule type" value="Genomic_DNA"/>
</dbReference>
<dbReference type="InterPro" id="IPR004087">
    <property type="entry name" value="KH_dom"/>
</dbReference>
<keyword evidence="2" id="KW-0694">RNA-binding</keyword>
<keyword evidence="1" id="KW-0677">Repeat</keyword>
<evidence type="ECO:0000256" key="3">
    <source>
        <dbReference type="SAM" id="MobiDB-lite"/>
    </source>
</evidence>
<dbReference type="PANTHER" id="PTHR10288">
    <property type="entry name" value="KH DOMAIN CONTAINING RNA BINDING PROTEIN"/>
    <property type="match status" value="1"/>
</dbReference>
<accession>A0A7J7HMH8</accession>
<dbReference type="SUPFAM" id="SSF54791">
    <property type="entry name" value="Eukaryotic type KH-domain (KH-domain type I)"/>
    <property type="match status" value="5"/>
</dbReference>
<dbReference type="Gene3D" id="3.30.1370.10">
    <property type="entry name" value="K Homology domain, type 1"/>
    <property type="match status" value="3"/>
</dbReference>
<dbReference type="CDD" id="cd22460">
    <property type="entry name" value="KH-I_PEPPER_rpt2_like"/>
    <property type="match status" value="2"/>
</dbReference>